<keyword evidence="2" id="KW-1185">Reference proteome</keyword>
<dbReference type="AlphaFoldDB" id="A0A5B7KP55"/>
<dbReference type="EMBL" id="VSRR010152056">
    <property type="protein sequence ID" value="MPD06595.1"/>
    <property type="molecule type" value="Genomic_DNA"/>
</dbReference>
<comment type="caution">
    <text evidence="1">The sequence shown here is derived from an EMBL/GenBank/DDBJ whole genome shotgun (WGS) entry which is preliminary data.</text>
</comment>
<organism evidence="1 2">
    <name type="scientific">Portunus trituberculatus</name>
    <name type="common">Swimming crab</name>
    <name type="synonym">Neptunus trituberculatus</name>
    <dbReference type="NCBI Taxonomy" id="210409"/>
    <lineage>
        <taxon>Eukaryota</taxon>
        <taxon>Metazoa</taxon>
        <taxon>Ecdysozoa</taxon>
        <taxon>Arthropoda</taxon>
        <taxon>Crustacea</taxon>
        <taxon>Multicrustacea</taxon>
        <taxon>Malacostraca</taxon>
        <taxon>Eumalacostraca</taxon>
        <taxon>Eucarida</taxon>
        <taxon>Decapoda</taxon>
        <taxon>Pleocyemata</taxon>
        <taxon>Brachyura</taxon>
        <taxon>Eubrachyura</taxon>
        <taxon>Portunoidea</taxon>
        <taxon>Portunidae</taxon>
        <taxon>Portuninae</taxon>
        <taxon>Portunus</taxon>
    </lineage>
</organism>
<reference evidence="1 2" key="1">
    <citation type="submission" date="2019-05" db="EMBL/GenBank/DDBJ databases">
        <title>Another draft genome of Portunus trituberculatus and its Hox gene families provides insights of decapod evolution.</title>
        <authorList>
            <person name="Jeong J.-H."/>
            <person name="Song I."/>
            <person name="Kim S."/>
            <person name="Choi T."/>
            <person name="Kim D."/>
            <person name="Ryu S."/>
            <person name="Kim W."/>
        </authorList>
    </citation>
    <scope>NUCLEOTIDE SEQUENCE [LARGE SCALE GENOMIC DNA]</scope>
    <source>
        <tissue evidence="1">Muscle</tissue>
    </source>
</reference>
<proteinExistence type="predicted"/>
<evidence type="ECO:0000313" key="2">
    <source>
        <dbReference type="Proteomes" id="UP000324222"/>
    </source>
</evidence>
<sequence>MLVLLLLQELKEDLHIIKNRMDMLNPECGANKIVKSTIENPFEMLHSFGFKASALEKVSELLHNIFYKFLT</sequence>
<evidence type="ECO:0000313" key="1">
    <source>
        <dbReference type="EMBL" id="MPD06595.1"/>
    </source>
</evidence>
<accession>A0A5B7KP55</accession>
<gene>
    <name evidence="1" type="ORF">E2C01_102414</name>
</gene>
<dbReference type="Proteomes" id="UP000324222">
    <property type="component" value="Unassembled WGS sequence"/>
</dbReference>
<protein>
    <submittedName>
        <fullName evidence="1">Uncharacterized protein</fullName>
    </submittedName>
</protein>
<name>A0A5B7KP55_PORTR</name>